<feature type="compositionally biased region" description="Low complexity" evidence="7">
    <location>
        <begin position="31"/>
        <end position="41"/>
    </location>
</feature>
<dbReference type="InterPro" id="IPR018200">
    <property type="entry name" value="USP_CS"/>
</dbReference>
<evidence type="ECO:0000313" key="10">
    <source>
        <dbReference type="Proteomes" id="UP000807353"/>
    </source>
</evidence>
<dbReference type="GO" id="GO:0016579">
    <property type="term" value="P:protein deubiquitination"/>
    <property type="evidence" value="ECO:0007669"/>
    <property type="project" value="InterPro"/>
</dbReference>
<proteinExistence type="inferred from homology"/>
<evidence type="ECO:0000256" key="5">
    <source>
        <dbReference type="ARBA" id="ARBA00022807"/>
    </source>
</evidence>
<dbReference type="GO" id="GO:0005829">
    <property type="term" value="C:cytosol"/>
    <property type="evidence" value="ECO:0007669"/>
    <property type="project" value="TreeGrafter"/>
</dbReference>
<dbReference type="GO" id="GO:0004843">
    <property type="term" value="F:cysteine-type deubiquitinase activity"/>
    <property type="evidence" value="ECO:0007669"/>
    <property type="project" value="UniProtKB-UniRule"/>
</dbReference>
<dbReference type="InterPro" id="IPR038765">
    <property type="entry name" value="Papain-like_cys_pep_sf"/>
</dbReference>
<keyword evidence="2 6" id="KW-0645">Protease</keyword>
<feature type="region of interest" description="Disordered" evidence="7">
    <location>
        <begin position="1"/>
        <end position="333"/>
    </location>
</feature>
<comment type="caution">
    <text evidence="9">The sequence shown here is derived from an EMBL/GenBank/DDBJ whole genome shotgun (WGS) entry which is preliminary data.</text>
</comment>
<comment type="similarity">
    <text evidence="6">Belongs to the peptidase C19 family.</text>
</comment>
<feature type="compositionally biased region" description="Basic and acidic residues" evidence="7">
    <location>
        <begin position="549"/>
        <end position="558"/>
    </location>
</feature>
<feature type="compositionally biased region" description="Polar residues" evidence="7">
    <location>
        <begin position="266"/>
        <end position="279"/>
    </location>
</feature>
<name>A0A9P5Y3K9_9AGAR</name>
<evidence type="ECO:0000256" key="1">
    <source>
        <dbReference type="ARBA" id="ARBA00000707"/>
    </source>
</evidence>
<keyword evidence="3 6" id="KW-0833">Ubl conjugation pathway</keyword>
<dbReference type="OrthoDB" id="429671at2759"/>
<evidence type="ECO:0000256" key="4">
    <source>
        <dbReference type="ARBA" id="ARBA00022801"/>
    </source>
</evidence>
<accession>A0A9P5Y3K9</accession>
<dbReference type="CDD" id="cd02257">
    <property type="entry name" value="Peptidase_C19"/>
    <property type="match status" value="1"/>
</dbReference>
<protein>
    <recommendedName>
        <fullName evidence="6">Ubiquitin carboxyl-terminal hydrolase</fullName>
        <ecNumber evidence="6">3.4.19.12</ecNumber>
    </recommendedName>
</protein>
<feature type="region of interest" description="Disordered" evidence="7">
    <location>
        <begin position="545"/>
        <end position="575"/>
    </location>
</feature>
<dbReference type="Gene3D" id="3.90.70.10">
    <property type="entry name" value="Cysteine proteinases"/>
    <property type="match status" value="1"/>
</dbReference>
<feature type="compositionally biased region" description="Pro residues" evidence="7">
    <location>
        <begin position="79"/>
        <end position="96"/>
    </location>
</feature>
<feature type="compositionally biased region" description="Low complexity" evidence="7">
    <location>
        <begin position="319"/>
        <end position="333"/>
    </location>
</feature>
<evidence type="ECO:0000313" key="9">
    <source>
        <dbReference type="EMBL" id="KAF9462678.1"/>
    </source>
</evidence>
<dbReference type="Proteomes" id="UP000807353">
    <property type="component" value="Unassembled WGS sequence"/>
</dbReference>
<dbReference type="PROSITE" id="PS00973">
    <property type="entry name" value="USP_2"/>
    <property type="match status" value="1"/>
</dbReference>
<evidence type="ECO:0000256" key="7">
    <source>
        <dbReference type="SAM" id="MobiDB-lite"/>
    </source>
</evidence>
<feature type="compositionally biased region" description="Low complexity" evidence="7">
    <location>
        <begin position="157"/>
        <end position="172"/>
    </location>
</feature>
<dbReference type="GO" id="GO:0005634">
    <property type="term" value="C:nucleus"/>
    <property type="evidence" value="ECO:0007669"/>
    <property type="project" value="TreeGrafter"/>
</dbReference>
<dbReference type="GO" id="GO:0006508">
    <property type="term" value="P:proteolysis"/>
    <property type="evidence" value="ECO:0007669"/>
    <property type="project" value="UniProtKB-KW"/>
</dbReference>
<dbReference type="PROSITE" id="PS50235">
    <property type="entry name" value="USP_3"/>
    <property type="match status" value="1"/>
</dbReference>
<keyword evidence="10" id="KW-1185">Reference proteome</keyword>
<comment type="catalytic activity">
    <reaction evidence="1 6">
        <text>Thiol-dependent hydrolysis of ester, thioester, amide, peptide and isopeptide bonds formed by the C-terminal Gly of ubiquitin (a 76-residue protein attached to proteins as an intracellular targeting signal).</text>
        <dbReference type="EC" id="3.4.19.12"/>
    </reaction>
</comment>
<evidence type="ECO:0000256" key="2">
    <source>
        <dbReference type="ARBA" id="ARBA00022670"/>
    </source>
</evidence>
<dbReference type="EMBL" id="MU150269">
    <property type="protein sequence ID" value="KAF9462678.1"/>
    <property type="molecule type" value="Genomic_DNA"/>
</dbReference>
<feature type="region of interest" description="Disordered" evidence="7">
    <location>
        <begin position="648"/>
        <end position="670"/>
    </location>
</feature>
<feature type="compositionally biased region" description="Pro residues" evidence="7">
    <location>
        <begin position="123"/>
        <end position="145"/>
    </location>
</feature>
<feature type="compositionally biased region" description="Polar residues" evidence="7">
    <location>
        <begin position="292"/>
        <end position="311"/>
    </location>
</feature>
<dbReference type="InterPro" id="IPR028889">
    <property type="entry name" value="USP"/>
</dbReference>
<dbReference type="PANTHER" id="PTHR24006">
    <property type="entry name" value="UBIQUITIN CARBOXYL-TERMINAL HYDROLASE"/>
    <property type="match status" value="1"/>
</dbReference>
<evidence type="ECO:0000256" key="3">
    <source>
        <dbReference type="ARBA" id="ARBA00022786"/>
    </source>
</evidence>
<keyword evidence="5 6" id="KW-0788">Thiol protease</keyword>
<feature type="domain" description="USP" evidence="8">
    <location>
        <begin position="476"/>
        <end position="917"/>
    </location>
</feature>
<reference evidence="9" key="1">
    <citation type="submission" date="2020-11" db="EMBL/GenBank/DDBJ databases">
        <authorList>
            <consortium name="DOE Joint Genome Institute"/>
            <person name="Ahrendt S."/>
            <person name="Riley R."/>
            <person name="Andreopoulos W."/>
            <person name="Labutti K."/>
            <person name="Pangilinan J."/>
            <person name="Ruiz-Duenas F.J."/>
            <person name="Barrasa J.M."/>
            <person name="Sanchez-Garcia M."/>
            <person name="Camarero S."/>
            <person name="Miyauchi S."/>
            <person name="Serrano A."/>
            <person name="Linde D."/>
            <person name="Babiker R."/>
            <person name="Drula E."/>
            <person name="Ayuso-Fernandez I."/>
            <person name="Pacheco R."/>
            <person name="Padilla G."/>
            <person name="Ferreira P."/>
            <person name="Barriuso J."/>
            <person name="Kellner H."/>
            <person name="Castanera R."/>
            <person name="Alfaro M."/>
            <person name="Ramirez L."/>
            <person name="Pisabarro A.G."/>
            <person name="Kuo A."/>
            <person name="Tritt A."/>
            <person name="Lipzen A."/>
            <person name="He G."/>
            <person name="Yan M."/>
            <person name="Ng V."/>
            <person name="Cullen D."/>
            <person name="Martin F."/>
            <person name="Rosso M.-N."/>
            <person name="Henrissat B."/>
            <person name="Hibbett D."/>
            <person name="Martinez A.T."/>
            <person name="Grigoriev I.V."/>
        </authorList>
    </citation>
    <scope>NUCLEOTIDE SEQUENCE</scope>
    <source>
        <strain evidence="9">CBS 247.69</strain>
    </source>
</reference>
<evidence type="ECO:0000256" key="6">
    <source>
        <dbReference type="RuleBase" id="RU366025"/>
    </source>
</evidence>
<dbReference type="SUPFAM" id="SSF54001">
    <property type="entry name" value="Cysteine proteinases"/>
    <property type="match status" value="1"/>
</dbReference>
<dbReference type="InterPro" id="IPR050164">
    <property type="entry name" value="Peptidase_C19"/>
</dbReference>
<dbReference type="Pfam" id="PF00443">
    <property type="entry name" value="UCH"/>
    <property type="match status" value="1"/>
</dbReference>
<feature type="compositionally biased region" description="Low complexity" evidence="7">
    <location>
        <begin position="60"/>
        <end position="78"/>
    </location>
</feature>
<sequence length="918" mass="98982">MASPHPPYPGPSSYYPQTDPVYGNHSPIPFHYQGPYQHQQPQQPPRLNGRGGGYPSARGNPAYNNQNYPQHYQHQPQPYVMPAPQPAKPIPRPFPPSYANAATFVPSWQSQQPISSLPKQLSMPPPTVHYDPTPPPVEVVPPPAPSSSSYAQMGTIPTETQELQTQLPEQLPGSISQETSTPSPSTPPPHQKTRITSPLGGWAIWSRRPHDPSHAPGIIISPRARPPPDVVHNALELRTPPPSPPMSIKELPTEDIGAAGPEDDSTSPTIAGKRTSTAPMATPLTDSVDLIPSQTASTTQGPVPSSSTTEATDTDRDTPTLPSSPVSSSNTSLSISVTELIKEVIKETTEDVSAQDLLSQSQTPAPVPTPASLKKSWASLLQTSTSPSAVPSSSTSLNRAAIPKSSVVGISIHATTQSSSSSGGLQVPHSKKKELLSLLTSGTAPTVSPTISFSSAAAAGIAAKESSTQAPQIKPRGLVNIGNMCFANSVLQILVYCPPFHRLFAELGRVLGEAGGQGLGLGEKGNEGTPLIDATVQFLKEFTSGASRGKSDTNDGSRPKGGLSNGRGKGKGKGREMVLEDENGRDDDDWDGESFLPTYIYDAMKEKKRFDNMRGGQQEDAEEFLGFYLDTLEEELLTILSAISATAPSSPVAEGPTIPSKAGTKHATPNKTNTIEETLEPEVKEAGWLEVGRRNRMVVTRTIKGSESPITRIFGGKFRSTLRAPQQKDSVIVEDWRALRLDIQRDHIHTIQDALAHISHPQPVQVTHPSRPGASLEASQQVLIDALPQILVLHMKRFCYDTDVRGVVKVGKQIRFGAELDIGADVLAPAMKRAKHTRYKLFGVVYHHGLSASGGHYTLDVLHPNRYPSVDPSAKPREGWVRIDDELVSDVRPEDVFGASESSDESRCAYLLFYRRIR</sequence>
<gene>
    <name evidence="9" type="ORF">BDZ94DRAFT_700826</name>
</gene>
<organism evidence="9 10">
    <name type="scientific">Collybia nuda</name>
    <dbReference type="NCBI Taxonomy" id="64659"/>
    <lineage>
        <taxon>Eukaryota</taxon>
        <taxon>Fungi</taxon>
        <taxon>Dikarya</taxon>
        <taxon>Basidiomycota</taxon>
        <taxon>Agaricomycotina</taxon>
        <taxon>Agaricomycetes</taxon>
        <taxon>Agaricomycetidae</taxon>
        <taxon>Agaricales</taxon>
        <taxon>Tricholomatineae</taxon>
        <taxon>Clitocybaceae</taxon>
        <taxon>Collybia</taxon>
    </lineage>
</organism>
<dbReference type="AlphaFoldDB" id="A0A9P5Y3K9"/>
<feature type="compositionally biased region" description="Pro residues" evidence="7">
    <location>
        <begin position="1"/>
        <end position="10"/>
    </location>
</feature>
<evidence type="ECO:0000259" key="8">
    <source>
        <dbReference type="PROSITE" id="PS50235"/>
    </source>
</evidence>
<feature type="compositionally biased region" description="Polar residues" evidence="7">
    <location>
        <begin position="106"/>
        <end position="119"/>
    </location>
</feature>
<keyword evidence="4 6" id="KW-0378">Hydrolase</keyword>
<dbReference type="PROSITE" id="PS00972">
    <property type="entry name" value="USP_1"/>
    <property type="match status" value="1"/>
</dbReference>
<dbReference type="EC" id="3.4.19.12" evidence="6"/>
<dbReference type="PANTHER" id="PTHR24006:SF687">
    <property type="entry name" value="UBIQUITIN CARBOXYL-TERMINAL HYDROLASE 10"/>
    <property type="match status" value="1"/>
</dbReference>
<dbReference type="InterPro" id="IPR001394">
    <property type="entry name" value="Peptidase_C19_UCH"/>
</dbReference>